<dbReference type="PANTHER" id="PTHR42996">
    <property type="entry name" value="PHOSPHATE-BINDING PROTEIN PSTS"/>
    <property type="match status" value="1"/>
</dbReference>
<keyword evidence="3 4" id="KW-0592">Phosphate transport</keyword>
<dbReference type="GO" id="GO:0042301">
    <property type="term" value="F:phosphate ion binding"/>
    <property type="evidence" value="ECO:0007669"/>
    <property type="project" value="InterPro"/>
</dbReference>
<evidence type="ECO:0000259" key="6">
    <source>
        <dbReference type="Pfam" id="PF12849"/>
    </source>
</evidence>
<dbReference type="NCBIfam" id="TIGR00975">
    <property type="entry name" value="3a0107s03"/>
    <property type="match status" value="1"/>
</dbReference>
<feature type="domain" description="PBP" evidence="6">
    <location>
        <begin position="28"/>
        <end position="321"/>
    </location>
</feature>
<evidence type="ECO:0000313" key="7">
    <source>
        <dbReference type="EMBL" id="RLP71530.1"/>
    </source>
</evidence>
<accession>A0A3L6ZUK1</accession>
<protein>
    <recommendedName>
        <fullName evidence="4">Phosphate-binding protein</fullName>
    </recommendedName>
</protein>
<comment type="caution">
    <text evidence="7">The sequence shown here is derived from an EMBL/GenBank/DDBJ whole genome shotgun (WGS) entry which is preliminary data.</text>
</comment>
<dbReference type="CDD" id="cd13565">
    <property type="entry name" value="PBP2_PstS"/>
    <property type="match status" value="1"/>
</dbReference>
<evidence type="ECO:0000256" key="3">
    <source>
        <dbReference type="ARBA" id="ARBA00022592"/>
    </source>
</evidence>
<reference evidence="7 8" key="1">
    <citation type="submission" date="2018-10" db="EMBL/GenBank/DDBJ databases">
        <authorList>
            <person name="Li J."/>
        </authorList>
    </citation>
    <scope>NUCLEOTIDE SEQUENCE [LARGE SCALE GENOMIC DNA]</scope>
    <source>
        <strain evidence="7 8">CCTCC AB209002</strain>
    </source>
</reference>
<dbReference type="InterPro" id="IPR024370">
    <property type="entry name" value="PBP_domain"/>
</dbReference>
<evidence type="ECO:0000256" key="5">
    <source>
        <dbReference type="PIRSR" id="PIRSR002756-1"/>
    </source>
</evidence>
<dbReference type="GO" id="GO:0035435">
    <property type="term" value="P:phosphate ion transmembrane transport"/>
    <property type="evidence" value="ECO:0007669"/>
    <property type="project" value="InterPro"/>
</dbReference>
<dbReference type="PROSITE" id="PS51257">
    <property type="entry name" value="PROKAR_LIPOPROTEIN"/>
    <property type="match status" value="1"/>
</dbReference>
<evidence type="ECO:0000313" key="8">
    <source>
        <dbReference type="Proteomes" id="UP000270299"/>
    </source>
</evidence>
<dbReference type="Proteomes" id="UP000270299">
    <property type="component" value="Unassembled WGS sequence"/>
</dbReference>
<dbReference type="Pfam" id="PF12849">
    <property type="entry name" value="PBP_like_2"/>
    <property type="match status" value="1"/>
</dbReference>
<feature type="binding site" evidence="5">
    <location>
        <position position="68"/>
    </location>
    <ligand>
        <name>phosphate</name>
        <dbReference type="ChEBI" id="CHEBI:43474"/>
    </ligand>
</feature>
<dbReference type="AlphaFoldDB" id="A0A3L6ZUK1"/>
<dbReference type="EMBL" id="RCUV01000008">
    <property type="protein sequence ID" value="RLP71530.1"/>
    <property type="molecule type" value="Genomic_DNA"/>
</dbReference>
<gene>
    <name evidence="7" type="primary">pstS</name>
    <name evidence="7" type="ORF">D9V29_09195</name>
</gene>
<dbReference type="PIRSF" id="PIRSF002756">
    <property type="entry name" value="PstS"/>
    <property type="match status" value="1"/>
</dbReference>
<feature type="binding site" evidence="5">
    <location>
        <begin position="38"/>
        <end position="40"/>
    </location>
    <ligand>
        <name>phosphate</name>
        <dbReference type="ChEBI" id="CHEBI:43474"/>
    </ligand>
</feature>
<proteinExistence type="inferred from homology"/>
<dbReference type="InterPro" id="IPR005673">
    <property type="entry name" value="ABC_phos-bd_PstS"/>
</dbReference>
<name>A0A3L6ZUK1_9MICO</name>
<evidence type="ECO:0000256" key="1">
    <source>
        <dbReference type="ARBA" id="ARBA00008725"/>
    </source>
</evidence>
<comment type="similarity">
    <text evidence="1 4">Belongs to the PstS family.</text>
</comment>
<dbReference type="InterPro" id="IPR050962">
    <property type="entry name" value="Phosphate-bind_PstS"/>
</dbReference>
<dbReference type="SUPFAM" id="SSF53850">
    <property type="entry name" value="Periplasmic binding protein-like II"/>
    <property type="match status" value="1"/>
</dbReference>
<dbReference type="PANTHER" id="PTHR42996:SF1">
    <property type="entry name" value="PHOSPHATE-BINDING PROTEIN PSTS"/>
    <property type="match status" value="1"/>
</dbReference>
<keyword evidence="8" id="KW-1185">Reference proteome</keyword>
<organism evidence="7 8">
    <name type="scientific">Mycetocola manganoxydans</name>
    <dbReference type="NCBI Taxonomy" id="699879"/>
    <lineage>
        <taxon>Bacteria</taxon>
        <taxon>Bacillati</taxon>
        <taxon>Actinomycetota</taxon>
        <taxon>Actinomycetes</taxon>
        <taxon>Micrococcales</taxon>
        <taxon>Microbacteriaceae</taxon>
        <taxon>Mycetocola</taxon>
    </lineage>
</organism>
<dbReference type="Gene3D" id="3.40.190.10">
    <property type="entry name" value="Periplasmic binding protein-like II"/>
    <property type="match status" value="2"/>
</dbReference>
<dbReference type="OrthoDB" id="9801510at2"/>
<sequence length="351" mass="36477">MARSLVALTTVSLVTGCAANEQGDKWSDLVGTLSGGGSTAQAVAQDTWISHIQRNNSRVTIEYDPAGSGAGKVQFLAGAFSYATSDAALYAEEAQQGSPRCVDGSGAIDLPVYVSPLVLIFNIDGVEELRLDATSVAGIFNGTIDQWNDPALVALNPGVPLPAERVISVHRSDDSGTTENFTDYLHQAAPDSWPDEPSNTFPYSGEGAQGNSGVVNAVSTGSNTIGYVDASRAAGQSVASLKVGDTFVDYSPEAAAAIVDASPLVERENPNDIVVAVDRASTADGVYPLVLVSYVIACQDYVDANESLLVKEFLEYVASPEGQAAAAESTGSAPLSESFSTRILESIRSIG</sequence>
<evidence type="ECO:0000256" key="2">
    <source>
        <dbReference type="ARBA" id="ARBA00022448"/>
    </source>
</evidence>
<evidence type="ECO:0000256" key="4">
    <source>
        <dbReference type="PIRNR" id="PIRNR002756"/>
    </source>
</evidence>
<feature type="binding site" evidence="5">
    <location>
        <position position="86"/>
    </location>
    <ligand>
        <name>phosphate</name>
        <dbReference type="ChEBI" id="CHEBI:43474"/>
    </ligand>
</feature>
<dbReference type="GO" id="GO:0043190">
    <property type="term" value="C:ATP-binding cassette (ABC) transporter complex"/>
    <property type="evidence" value="ECO:0007669"/>
    <property type="project" value="InterPro"/>
</dbReference>
<feature type="binding site" evidence="5">
    <location>
        <begin position="175"/>
        <end position="177"/>
    </location>
    <ligand>
        <name>phosphate</name>
        <dbReference type="ChEBI" id="CHEBI:43474"/>
    </ligand>
</feature>
<keyword evidence="2 4" id="KW-0813">Transport</keyword>